<proteinExistence type="predicted"/>
<gene>
    <name evidence="2" type="ORF">HPB51_026969</name>
</gene>
<dbReference type="EMBL" id="JABSTU010002526">
    <property type="protein sequence ID" value="KAH7977183.1"/>
    <property type="molecule type" value="Genomic_DNA"/>
</dbReference>
<reference evidence="2" key="2">
    <citation type="submission" date="2021-09" db="EMBL/GenBank/DDBJ databases">
        <authorList>
            <person name="Jia N."/>
            <person name="Wang J."/>
            <person name="Shi W."/>
            <person name="Du L."/>
            <person name="Sun Y."/>
            <person name="Zhan W."/>
            <person name="Jiang J."/>
            <person name="Wang Q."/>
            <person name="Zhang B."/>
            <person name="Ji P."/>
            <person name="Sakyi L.B."/>
            <person name="Cui X."/>
            <person name="Yuan T."/>
            <person name="Jiang B."/>
            <person name="Yang W."/>
            <person name="Lam T.T.-Y."/>
            <person name="Chang Q."/>
            <person name="Ding S."/>
            <person name="Wang X."/>
            <person name="Zhu J."/>
            <person name="Ruan X."/>
            <person name="Zhao L."/>
            <person name="Wei J."/>
            <person name="Que T."/>
            <person name="Du C."/>
            <person name="Cheng J."/>
            <person name="Dai P."/>
            <person name="Han X."/>
            <person name="Huang E."/>
            <person name="Gao Y."/>
            <person name="Liu J."/>
            <person name="Shao H."/>
            <person name="Ye R."/>
            <person name="Li L."/>
            <person name="Wei W."/>
            <person name="Wang X."/>
            <person name="Wang C."/>
            <person name="Huo Q."/>
            <person name="Li W."/>
            <person name="Guo W."/>
            <person name="Chen H."/>
            <person name="Chen S."/>
            <person name="Zhou L."/>
            <person name="Zhou L."/>
            <person name="Ni X."/>
            <person name="Tian J."/>
            <person name="Zhou Y."/>
            <person name="Sheng Y."/>
            <person name="Liu T."/>
            <person name="Pan Y."/>
            <person name="Xia L."/>
            <person name="Li J."/>
            <person name="Zhao F."/>
            <person name="Cao W."/>
        </authorList>
    </citation>
    <scope>NUCLEOTIDE SEQUENCE</scope>
    <source>
        <strain evidence="2">Rmic-2018</strain>
        <tissue evidence="2">Larvae</tissue>
    </source>
</reference>
<dbReference type="Proteomes" id="UP000821866">
    <property type="component" value="Unassembled WGS sequence"/>
</dbReference>
<name>A0A9J6D1G1_RHIMP</name>
<accession>A0A9J6D1G1</accession>
<sequence length="274" mass="29621">MTVREKVFRDGTTYSGIAHRIIAMKLGSSTTLYGFRPQAMNATIFLVISCAFTDAPPRWSRFHFRLSSDTVAECSAPTEWFQRPERAAVTGFLRLAPTIIRRCRRFGHEDDDCTKTYASVTAPAQESDALEHLMGEADSEETAGVNPRSAVEDGSSCCQEEGVCEAPGKPNARLSYEGVGESSEKVDASSTGDTFLGLADETPSEAEPMTGIESDSGTVTRKRPRDEGKNDKGTTAASPDEPPAKTTPARRPLIRPQPNISSECKTAETPPSPP</sequence>
<dbReference type="VEuPathDB" id="VectorBase:LOC119160946"/>
<evidence type="ECO:0000313" key="2">
    <source>
        <dbReference type="EMBL" id="KAH7977183.1"/>
    </source>
</evidence>
<keyword evidence="3" id="KW-1185">Reference proteome</keyword>
<dbReference type="AlphaFoldDB" id="A0A9J6D1G1"/>
<feature type="region of interest" description="Disordered" evidence="1">
    <location>
        <begin position="160"/>
        <end position="274"/>
    </location>
</feature>
<reference evidence="2" key="1">
    <citation type="journal article" date="2020" name="Cell">
        <title>Large-Scale Comparative Analyses of Tick Genomes Elucidate Their Genetic Diversity and Vector Capacities.</title>
        <authorList>
            <consortium name="Tick Genome and Microbiome Consortium (TIGMIC)"/>
            <person name="Jia N."/>
            <person name="Wang J."/>
            <person name="Shi W."/>
            <person name="Du L."/>
            <person name="Sun Y."/>
            <person name="Zhan W."/>
            <person name="Jiang J.F."/>
            <person name="Wang Q."/>
            <person name="Zhang B."/>
            <person name="Ji P."/>
            <person name="Bell-Sakyi L."/>
            <person name="Cui X.M."/>
            <person name="Yuan T.T."/>
            <person name="Jiang B.G."/>
            <person name="Yang W.F."/>
            <person name="Lam T.T."/>
            <person name="Chang Q.C."/>
            <person name="Ding S.J."/>
            <person name="Wang X.J."/>
            <person name="Zhu J.G."/>
            <person name="Ruan X.D."/>
            <person name="Zhao L."/>
            <person name="Wei J.T."/>
            <person name="Ye R.Z."/>
            <person name="Que T.C."/>
            <person name="Du C.H."/>
            <person name="Zhou Y.H."/>
            <person name="Cheng J.X."/>
            <person name="Dai P.F."/>
            <person name="Guo W.B."/>
            <person name="Han X.H."/>
            <person name="Huang E.J."/>
            <person name="Li L.F."/>
            <person name="Wei W."/>
            <person name="Gao Y.C."/>
            <person name="Liu J.Z."/>
            <person name="Shao H.Z."/>
            <person name="Wang X."/>
            <person name="Wang C.C."/>
            <person name="Yang T.C."/>
            <person name="Huo Q.B."/>
            <person name="Li W."/>
            <person name="Chen H.Y."/>
            <person name="Chen S.E."/>
            <person name="Zhou L.G."/>
            <person name="Ni X.B."/>
            <person name="Tian J.H."/>
            <person name="Sheng Y."/>
            <person name="Liu T."/>
            <person name="Pan Y.S."/>
            <person name="Xia L.Y."/>
            <person name="Li J."/>
            <person name="Zhao F."/>
            <person name="Cao W.C."/>
        </authorList>
    </citation>
    <scope>NUCLEOTIDE SEQUENCE</scope>
    <source>
        <strain evidence="2">Rmic-2018</strain>
    </source>
</reference>
<organism evidence="2 3">
    <name type="scientific">Rhipicephalus microplus</name>
    <name type="common">Cattle tick</name>
    <name type="synonym">Boophilus microplus</name>
    <dbReference type="NCBI Taxonomy" id="6941"/>
    <lineage>
        <taxon>Eukaryota</taxon>
        <taxon>Metazoa</taxon>
        <taxon>Ecdysozoa</taxon>
        <taxon>Arthropoda</taxon>
        <taxon>Chelicerata</taxon>
        <taxon>Arachnida</taxon>
        <taxon>Acari</taxon>
        <taxon>Parasitiformes</taxon>
        <taxon>Ixodida</taxon>
        <taxon>Ixodoidea</taxon>
        <taxon>Ixodidae</taxon>
        <taxon>Rhipicephalinae</taxon>
        <taxon>Rhipicephalus</taxon>
        <taxon>Boophilus</taxon>
    </lineage>
</organism>
<comment type="caution">
    <text evidence="2">The sequence shown here is derived from an EMBL/GenBank/DDBJ whole genome shotgun (WGS) entry which is preliminary data.</text>
</comment>
<evidence type="ECO:0000256" key="1">
    <source>
        <dbReference type="SAM" id="MobiDB-lite"/>
    </source>
</evidence>
<evidence type="ECO:0000313" key="3">
    <source>
        <dbReference type="Proteomes" id="UP000821866"/>
    </source>
</evidence>
<protein>
    <submittedName>
        <fullName evidence="2">Uncharacterized protein</fullName>
    </submittedName>
</protein>